<name>A0ABT9V4K9_9BACL</name>
<sequence length="43" mass="5207">MTMENITFLEINMTELDHFGIYRLCRLKMGFESTTIKTDVYHY</sequence>
<dbReference type="Proteomes" id="UP001231362">
    <property type="component" value="Unassembled WGS sequence"/>
</dbReference>
<protein>
    <recommendedName>
        <fullName evidence="3">Transposase</fullName>
    </recommendedName>
</protein>
<gene>
    <name evidence="1" type="ORF">J2S07_002199</name>
</gene>
<dbReference type="EMBL" id="JAUSTU010000009">
    <property type="protein sequence ID" value="MDQ0155881.1"/>
    <property type="molecule type" value="Genomic_DNA"/>
</dbReference>
<evidence type="ECO:0000313" key="2">
    <source>
        <dbReference type="Proteomes" id="UP001231362"/>
    </source>
</evidence>
<evidence type="ECO:0000313" key="1">
    <source>
        <dbReference type="EMBL" id="MDQ0155881.1"/>
    </source>
</evidence>
<organism evidence="1 2">
    <name type="scientific">Anoxybacillus andreesenii</name>
    <dbReference type="NCBI Taxonomy" id="1325932"/>
    <lineage>
        <taxon>Bacteria</taxon>
        <taxon>Bacillati</taxon>
        <taxon>Bacillota</taxon>
        <taxon>Bacilli</taxon>
        <taxon>Bacillales</taxon>
        <taxon>Anoxybacillaceae</taxon>
        <taxon>Anoxybacillus</taxon>
    </lineage>
</organism>
<comment type="caution">
    <text evidence="1">The sequence shown here is derived from an EMBL/GenBank/DDBJ whole genome shotgun (WGS) entry which is preliminary data.</text>
</comment>
<keyword evidence="2" id="KW-1185">Reference proteome</keyword>
<proteinExistence type="predicted"/>
<evidence type="ECO:0008006" key="3">
    <source>
        <dbReference type="Google" id="ProtNLM"/>
    </source>
</evidence>
<accession>A0ABT9V4K9</accession>
<reference evidence="1 2" key="1">
    <citation type="submission" date="2023-07" db="EMBL/GenBank/DDBJ databases">
        <title>Genomic Encyclopedia of Type Strains, Phase IV (KMG-IV): sequencing the most valuable type-strain genomes for metagenomic binning, comparative biology and taxonomic classification.</title>
        <authorList>
            <person name="Goeker M."/>
        </authorList>
    </citation>
    <scope>NUCLEOTIDE SEQUENCE [LARGE SCALE GENOMIC DNA]</scope>
    <source>
        <strain evidence="1 2">DSM 23948</strain>
    </source>
</reference>